<accession>A0ABN9T4C5</accession>
<name>A0ABN9T4C5_9DINO</name>
<evidence type="ECO:0000313" key="3">
    <source>
        <dbReference type="Proteomes" id="UP001189429"/>
    </source>
</evidence>
<comment type="caution">
    <text evidence="2">The sequence shown here is derived from an EMBL/GenBank/DDBJ whole genome shotgun (WGS) entry which is preliminary data.</text>
</comment>
<keyword evidence="3" id="KW-1185">Reference proteome</keyword>
<evidence type="ECO:0000256" key="1">
    <source>
        <dbReference type="SAM" id="MobiDB-lite"/>
    </source>
</evidence>
<dbReference type="Proteomes" id="UP001189429">
    <property type="component" value="Unassembled WGS sequence"/>
</dbReference>
<evidence type="ECO:0000313" key="2">
    <source>
        <dbReference type="EMBL" id="CAK0839805.1"/>
    </source>
</evidence>
<organism evidence="2 3">
    <name type="scientific">Prorocentrum cordatum</name>
    <dbReference type="NCBI Taxonomy" id="2364126"/>
    <lineage>
        <taxon>Eukaryota</taxon>
        <taxon>Sar</taxon>
        <taxon>Alveolata</taxon>
        <taxon>Dinophyceae</taxon>
        <taxon>Prorocentrales</taxon>
        <taxon>Prorocentraceae</taxon>
        <taxon>Prorocentrum</taxon>
    </lineage>
</organism>
<feature type="non-terminal residue" evidence="2">
    <location>
        <position position="113"/>
    </location>
</feature>
<feature type="compositionally biased region" description="Low complexity" evidence="1">
    <location>
        <begin position="10"/>
        <end position="21"/>
    </location>
</feature>
<feature type="region of interest" description="Disordered" evidence="1">
    <location>
        <begin position="1"/>
        <end position="24"/>
    </location>
</feature>
<gene>
    <name evidence="2" type="ORF">PCOR1329_LOCUS35403</name>
</gene>
<reference evidence="2" key="1">
    <citation type="submission" date="2023-10" db="EMBL/GenBank/DDBJ databases">
        <authorList>
            <person name="Chen Y."/>
            <person name="Shah S."/>
            <person name="Dougan E. K."/>
            <person name="Thang M."/>
            <person name="Chan C."/>
        </authorList>
    </citation>
    <scope>NUCLEOTIDE SEQUENCE [LARGE SCALE GENOMIC DNA]</scope>
</reference>
<proteinExistence type="predicted"/>
<sequence>MSLPGENLHMQMSSAAVQSAADRAEDLEELMEHWARREVTLFKPTGYDTSETGRLRSGLKLRPQLVHAVQYLRHLVSQHDCASGLPAALTLLDALQCARAAADASCPLAAQLL</sequence>
<protein>
    <submittedName>
        <fullName evidence="2">Uncharacterized protein</fullName>
    </submittedName>
</protein>
<dbReference type="EMBL" id="CAUYUJ010014327">
    <property type="protein sequence ID" value="CAK0839805.1"/>
    <property type="molecule type" value="Genomic_DNA"/>
</dbReference>